<dbReference type="EMBL" id="OZ035829">
    <property type="protein sequence ID" value="CAL1610247.1"/>
    <property type="molecule type" value="Genomic_DNA"/>
</dbReference>
<sequence length="125" mass="12799">MAGGRHVTAPAASRPQSALTVVFPGLSSGSVTYMGFSILNRQHGARIERGGHGRNPERDQPRPGDPRVPAVIGTSPFSGAAREGPRSPHHGQDPGSGWGWGDAGGCWGLLGAAGGCWEEGCQGCT</sequence>
<evidence type="ECO:0000313" key="3">
    <source>
        <dbReference type="Proteomes" id="UP001497482"/>
    </source>
</evidence>
<evidence type="ECO:0000256" key="1">
    <source>
        <dbReference type="SAM" id="MobiDB-lite"/>
    </source>
</evidence>
<dbReference type="AlphaFoldDB" id="A0AAV2MA61"/>
<feature type="region of interest" description="Disordered" evidence="1">
    <location>
        <begin position="44"/>
        <end position="98"/>
    </location>
</feature>
<name>A0AAV2MA61_KNICA</name>
<reference evidence="2 3" key="1">
    <citation type="submission" date="2024-04" db="EMBL/GenBank/DDBJ databases">
        <authorList>
            <person name="Waldvogel A.-M."/>
            <person name="Schoenle A."/>
        </authorList>
    </citation>
    <scope>NUCLEOTIDE SEQUENCE [LARGE SCALE GENOMIC DNA]</scope>
</reference>
<feature type="compositionally biased region" description="Basic and acidic residues" evidence="1">
    <location>
        <begin position="83"/>
        <end position="92"/>
    </location>
</feature>
<feature type="compositionally biased region" description="Basic and acidic residues" evidence="1">
    <location>
        <begin position="45"/>
        <end position="65"/>
    </location>
</feature>
<proteinExistence type="predicted"/>
<keyword evidence="3" id="KW-1185">Reference proteome</keyword>
<dbReference type="Proteomes" id="UP001497482">
    <property type="component" value="Chromosome 7"/>
</dbReference>
<organism evidence="2 3">
    <name type="scientific">Knipowitschia caucasica</name>
    <name type="common">Caucasian dwarf goby</name>
    <name type="synonym">Pomatoschistus caucasicus</name>
    <dbReference type="NCBI Taxonomy" id="637954"/>
    <lineage>
        <taxon>Eukaryota</taxon>
        <taxon>Metazoa</taxon>
        <taxon>Chordata</taxon>
        <taxon>Craniata</taxon>
        <taxon>Vertebrata</taxon>
        <taxon>Euteleostomi</taxon>
        <taxon>Actinopterygii</taxon>
        <taxon>Neopterygii</taxon>
        <taxon>Teleostei</taxon>
        <taxon>Neoteleostei</taxon>
        <taxon>Acanthomorphata</taxon>
        <taxon>Gobiaria</taxon>
        <taxon>Gobiiformes</taxon>
        <taxon>Gobioidei</taxon>
        <taxon>Gobiidae</taxon>
        <taxon>Gobiinae</taxon>
        <taxon>Knipowitschia</taxon>
    </lineage>
</organism>
<evidence type="ECO:0000313" key="2">
    <source>
        <dbReference type="EMBL" id="CAL1610247.1"/>
    </source>
</evidence>
<protein>
    <submittedName>
        <fullName evidence="2">Uncharacterized protein</fullName>
    </submittedName>
</protein>
<accession>A0AAV2MA61</accession>
<gene>
    <name evidence="2" type="ORF">KC01_LOCUS36899</name>
</gene>